<evidence type="ECO:0000313" key="4">
    <source>
        <dbReference type="Proteomes" id="UP000235220"/>
    </source>
</evidence>
<dbReference type="InterPro" id="IPR058680">
    <property type="entry name" value="NBD_SMAX1-like"/>
</dbReference>
<dbReference type="GO" id="GO:0005634">
    <property type="term" value="C:nucleus"/>
    <property type="evidence" value="ECO:0000318"/>
    <property type="project" value="GO_Central"/>
</dbReference>
<dbReference type="PANTHER" id="PTHR43572">
    <property type="entry name" value="CHAPERONE PROTEIN CLPD, CHLOROPLASTIC"/>
    <property type="match status" value="1"/>
</dbReference>
<dbReference type="Gramene" id="Jr05_04560_p1">
    <property type="protein sequence ID" value="cds.Jr05_04560_p1"/>
    <property type="gene ID" value="Jr05_04560"/>
</dbReference>
<proteinExistence type="inferred from homology"/>
<evidence type="ECO:0000256" key="3">
    <source>
        <dbReference type="SAM" id="MobiDB-lite"/>
    </source>
</evidence>
<dbReference type="OrthoDB" id="750498at2759"/>
<dbReference type="STRING" id="51240.A0A2I4HJI7"/>
<gene>
    <name evidence="5" type="primary">LOC109018645</name>
</gene>
<name>A0A2I4HJI7_JUGRE</name>
<dbReference type="Gene3D" id="1.10.1780.10">
    <property type="entry name" value="Clp, N-terminal domain"/>
    <property type="match status" value="1"/>
</dbReference>
<dbReference type="Pfam" id="PF23569">
    <property type="entry name" value="NBD_SMAX1"/>
    <property type="match status" value="1"/>
</dbReference>
<dbReference type="AlphaFoldDB" id="A0A2I4HJI7"/>
<comment type="similarity">
    <text evidence="1">Belongs to the ClpA/ClpB family.</text>
</comment>
<dbReference type="RefSeq" id="XP_018856330.2">
    <property type="nucleotide sequence ID" value="XM_019000785.2"/>
</dbReference>
<organism evidence="4 5">
    <name type="scientific">Juglans regia</name>
    <name type="common">English walnut</name>
    <dbReference type="NCBI Taxonomy" id="51240"/>
    <lineage>
        <taxon>Eukaryota</taxon>
        <taxon>Viridiplantae</taxon>
        <taxon>Streptophyta</taxon>
        <taxon>Embryophyta</taxon>
        <taxon>Tracheophyta</taxon>
        <taxon>Spermatophyta</taxon>
        <taxon>Magnoliopsida</taxon>
        <taxon>eudicotyledons</taxon>
        <taxon>Gunneridae</taxon>
        <taxon>Pentapetalae</taxon>
        <taxon>rosids</taxon>
        <taxon>fabids</taxon>
        <taxon>Fagales</taxon>
        <taxon>Juglandaceae</taxon>
        <taxon>Juglans</taxon>
    </lineage>
</organism>
<dbReference type="SUPFAM" id="SSF52540">
    <property type="entry name" value="P-loop containing nucleoside triphosphate hydrolases"/>
    <property type="match status" value="1"/>
</dbReference>
<dbReference type="Gene3D" id="3.40.50.300">
    <property type="entry name" value="P-loop containing nucleotide triphosphate hydrolases"/>
    <property type="match status" value="1"/>
</dbReference>
<feature type="compositionally biased region" description="Low complexity" evidence="3">
    <location>
        <begin position="600"/>
        <end position="612"/>
    </location>
</feature>
<evidence type="ECO:0000256" key="1">
    <source>
        <dbReference type="ARBA" id="ARBA00008675"/>
    </source>
</evidence>
<feature type="region of interest" description="Disordered" evidence="3">
    <location>
        <begin position="575"/>
        <end position="612"/>
    </location>
</feature>
<keyword evidence="2" id="KW-0677">Repeat</keyword>
<dbReference type="InterPro" id="IPR027417">
    <property type="entry name" value="P-loop_NTPase"/>
</dbReference>
<dbReference type="InterPro" id="IPR004176">
    <property type="entry name" value="Clp_R_N"/>
</dbReference>
<accession>A0A2I4HJI7</accession>
<feature type="compositionally biased region" description="Polar residues" evidence="3">
    <location>
        <begin position="469"/>
        <end position="478"/>
    </location>
</feature>
<feature type="compositionally biased region" description="Basic and acidic residues" evidence="3">
    <location>
        <begin position="823"/>
        <end position="832"/>
    </location>
</feature>
<dbReference type="KEGG" id="jre:109018645"/>
<dbReference type="GO" id="GO:0044183">
    <property type="term" value="F:protein folding chaperone"/>
    <property type="evidence" value="ECO:0000318"/>
    <property type="project" value="GO_Central"/>
</dbReference>
<evidence type="ECO:0000313" key="5">
    <source>
        <dbReference type="RefSeq" id="XP_018856330.2"/>
    </source>
</evidence>
<dbReference type="Proteomes" id="UP000235220">
    <property type="component" value="Chromosome 5"/>
</dbReference>
<evidence type="ECO:0000256" key="2">
    <source>
        <dbReference type="ARBA" id="ARBA00022737"/>
    </source>
</evidence>
<dbReference type="PROSITE" id="PS51903">
    <property type="entry name" value="CLP_R"/>
    <property type="match status" value="1"/>
</dbReference>
<dbReference type="PANTHER" id="PTHR43572:SF7">
    <property type="entry name" value="CLP R DOMAIN-CONTAINING PROTEIN"/>
    <property type="match status" value="1"/>
</dbReference>
<protein>
    <submittedName>
        <fullName evidence="5">Protein SMAX1-LIKE 3-like</fullName>
    </submittedName>
</protein>
<keyword evidence="4" id="KW-1185">Reference proteome</keyword>
<sequence>MRSGLCSIQHGLTAEAVSMVKQAVSFAKRRGHAQVTPLHVASAMLASSAGLLRRACLQSHSHPLQCKALELCFNVALNRLPASTPSPLLSPHYLNPALSNALVAAFKRAQAHQRRGSIENQQQPILALKIELEQLIISILDDPSVSRVMREAGFSSTQVKNRVEQAVSLEICSQKQSPSMSTSQSKEISTMPLVNLGTNVHVSPHFSQFKVPVGKSFDQVRSEEVMSVLNELSNKRKRNTVIVGECLATAEGVFRGVMDKCERGNVPGELSFAKFISLPDLFSLRNSSKEDVEQKLAELGCLVKTYINRGVVILYLGDLKCIAEFWSTSGEERRNYYCPLEHIIMGLKGLVCGIGETAGRLRLFGIATFQTYMRCKTGYPSLETIWELHPLTIPVGSLSLTLSLQSNLEVDQFRSKVSANNAPGLQLPETGFDKRLSCCTDCVDNFKREAQSIASDFCNTETDTTISTRSSLPSWLQQQDKEDRRSTKDHTLNHDQKCVTVRDLCKKWNQFCSSGHKNPCFPDKTLTFTSSPPSTTSVSSYERNPDLYQTQYLSWPITFETTQSPKEQQFWISETSDGDDESNLRVFMPERNDPKPELLSNPNSSPNSASSSEVMEDMVGLHMFRELNAENLKILCDALEKKVRWQKDIIPEIATTILQCRSGMRMRKDNLQYRSSKSKEETWLFFSGVDYDGKEKVARELAKLVFGSQSNFVSICFSSFSSTRADSTEESKRKRMRDDLSSSYLEKFGEAVNENPHRVFFMEDIEQIDYCSQKGIKQAIESGRITLPSGDTVPLTDAIIIFSCESFSSESRAGCSPHRRQKHADNNEKNNDDDMQEKSQCLPLDLNIAITEEDMNGDHDGYSVCGIGILESVDRHVTFRIQQL</sequence>
<reference evidence="5" key="1">
    <citation type="submission" date="2025-08" db="UniProtKB">
        <authorList>
            <consortium name="RefSeq"/>
        </authorList>
    </citation>
    <scope>IDENTIFICATION</scope>
    <source>
        <tissue evidence="5">Leaves</tissue>
    </source>
</reference>
<feature type="region of interest" description="Disordered" evidence="3">
    <location>
        <begin position="469"/>
        <end position="489"/>
    </location>
</feature>
<feature type="compositionally biased region" description="Basic and acidic residues" evidence="3">
    <location>
        <begin position="479"/>
        <end position="489"/>
    </location>
</feature>
<dbReference type="InterPro" id="IPR051650">
    <property type="entry name" value="SL_signaling_regulator"/>
</dbReference>
<dbReference type="SUPFAM" id="SSF81923">
    <property type="entry name" value="Double Clp-N motif"/>
    <property type="match status" value="1"/>
</dbReference>
<dbReference type="InterPro" id="IPR036628">
    <property type="entry name" value="Clp_N_dom_sf"/>
</dbReference>
<dbReference type="Pfam" id="PF02861">
    <property type="entry name" value="Clp_N"/>
    <property type="match status" value="1"/>
</dbReference>
<feature type="region of interest" description="Disordered" evidence="3">
    <location>
        <begin position="810"/>
        <end position="836"/>
    </location>
</feature>
<dbReference type="GeneID" id="109018645"/>